<proteinExistence type="predicted"/>
<gene>
    <name evidence="1" type="ORF">KME60_11565</name>
</gene>
<protein>
    <submittedName>
        <fullName evidence="1">Uncharacterized protein</fullName>
    </submittedName>
</protein>
<dbReference type="EMBL" id="JAHHGZ010000010">
    <property type="protein sequence ID" value="MBW4668032.1"/>
    <property type="molecule type" value="Genomic_DNA"/>
</dbReference>
<reference evidence="1" key="2">
    <citation type="journal article" date="2022" name="Microbiol. Resour. Announc.">
        <title>Metagenome Sequencing to Explore Phylogenomics of Terrestrial Cyanobacteria.</title>
        <authorList>
            <person name="Ward R.D."/>
            <person name="Stajich J.E."/>
            <person name="Johansen J.R."/>
            <person name="Huntemann M."/>
            <person name="Clum A."/>
            <person name="Foster B."/>
            <person name="Foster B."/>
            <person name="Roux S."/>
            <person name="Palaniappan K."/>
            <person name="Varghese N."/>
            <person name="Mukherjee S."/>
            <person name="Reddy T.B.K."/>
            <person name="Daum C."/>
            <person name="Copeland A."/>
            <person name="Chen I.A."/>
            <person name="Ivanova N.N."/>
            <person name="Kyrpides N.C."/>
            <person name="Shapiro N."/>
            <person name="Eloe-Fadrosh E.A."/>
            <person name="Pietrasiak N."/>
        </authorList>
    </citation>
    <scope>NUCLEOTIDE SEQUENCE</scope>
    <source>
        <strain evidence="1">GSE-NOS-MK-12-04C</strain>
    </source>
</reference>
<evidence type="ECO:0000313" key="2">
    <source>
        <dbReference type="Proteomes" id="UP000729701"/>
    </source>
</evidence>
<dbReference type="Proteomes" id="UP000729701">
    <property type="component" value="Unassembled WGS sequence"/>
</dbReference>
<sequence length="106" mass="11955">MTYDYQYIIQMGNTVSLSGTTKMVLLESAKHVRQAQIRLPRFLSEPVVTATVHSKQGSGTIFALWNIDYQDVESFSLVTFVAQNIQIGDESDLEFLCNFMVVGEIE</sequence>
<name>A0A951QN77_9CYAN</name>
<accession>A0A951QN77</accession>
<organism evidence="1 2">
    <name type="scientific">Cyanomargarita calcarea GSE-NOS-MK-12-04C</name>
    <dbReference type="NCBI Taxonomy" id="2839659"/>
    <lineage>
        <taxon>Bacteria</taxon>
        <taxon>Bacillati</taxon>
        <taxon>Cyanobacteriota</taxon>
        <taxon>Cyanophyceae</taxon>
        <taxon>Nostocales</taxon>
        <taxon>Cyanomargaritaceae</taxon>
        <taxon>Cyanomargarita</taxon>
    </lineage>
</organism>
<reference evidence="1" key="1">
    <citation type="submission" date="2021-05" db="EMBL/GenBank/DDBJ databases">
        <authorList>
            <person name="Pietrasiak N."/>
            <person name="Ward R."/>
            <person name="Stajich J.E."/>
            <person name="Kurbessoian T."/>
        </authorList>
    </citation>
    <scope>NUCLEOTIDE SEQUENCE</scope>
    <source>
        <strain evidence="1">GSE-NOS-MK-12-04C</strain>
    </source>
</reference>
<dbReference type="AlphaFoldDB" id="A0A951QN77"/>
<comment type="caution">
    <text evidence="1">The sequence shown here is derived from an EMBL/GenBank/DDBJ whole genome shotgun (WGS) entry which is preliminary data.</text>
</comment>
<evidence type="ECO:0000313" key="1">
    <source>
        <dbReference type="EMBL" id="MBW4668032.1"/>
    </source>
</evidence>